<dbReference type="PROSITE" id="PS51388">
    <property type="entry name" value="GED"/>
    <property type="match status" value="1"/>
</dbReference>
<keyword evidence="3" id="KW-1185">Reference proteome</keyword>
<gene>
    <name evidence="2" type="ORF">DHEL01_v205239</name>
</gene>
<evidence type="ECO:0000313" key="3">
    <source>
        <dbReference type="Proteomes" id="UP000094444"/>
    </source>
</evidence>
<dbReference type="OrthoDB" id="415706at2759"/>
<comment type="caution">
    <text evidence="2">The sequence shown here is derived from an EMBL/GenBank/DDBJ whole genome shotgun (WGS) entry which is preliminary data.</text>
</comment>
<protein>
    <recommendedName>
        <fullName evidence="1">GED domain-containing protein</fullName>
    </recommendedName>
</protein>
<name>A0A2P5I1K4_DIAHE</name>
<feature type="domain" description="GED" evidence="1">
    <location>
        <begin position="101"/>
        <end position="190"/>
    </location>
</feature>
<dbReference type="AlphaFoldDB" id="A0A2P5I1K4"/>
<evidence type="ECO:0000259" key="1">
    <source>
        <dbReference type="PROSITE" id="PS51388"/>
    </source>
</evidence>
<dbReference type="STRING" id="158607.A0A2P5I1K4"/>
<evidence type="ECO:0000313" key="2">
    <source>
        <dbReference type="EMBL" id="POS76376.1"/>
    </source>
</evidence>
<sequence length="190" mass="21837">MVMDAMKTREQAALQELAKLIKEKNAIPINYNHYYTDNVHKSRGKRLGDQLEKHMPALPCQNYCREGHNYWPQNPDIKGRLGNAVTKWTDAASADMEEFSCEEALDCLKAIYKVQQKVFVANVTVQVIERHLLADLNEIFSPMVVLGMPDNKVQTIVSERESTKRQRIFLTDRIKKLEEGQNIFRGVLSS</sequence>
<dbReference type="EMBL" id="MAVT02000377">
    <property type="protein sequence ID" value="POS76376.1"/>
    <property type="molecule type" value="Genomic_DNA"/>
</dbReference>
<dbReference type="InterPro" id="IPR020850">
    <property type="entry name" value="GED_dom"/>
</dbReference>
<organism evidence="2 3">
    <name type="scientific">Diaporthe helianthi</name>
    <dbReference type="NCBI Taxonomy" id="158607"/>
    <lineage>
        <taxon>Eukaryota</taxon>
        <taxon>Fungi</taxon>
        <taxon>Dikarya</taxon>
        <taxon>Ascomycota</taxon>
        <taxon>Pezizomycotina</taxon>
        <taxon>Sordariomycetes</taxon>
        <taxon>Sordariomycetidae</taxon>
        <taxon>Diaporthales</taxon>
        <taxon>Diaporthaceae</taxon>
        <taxon>Diaporthe</taxon>
    </lineage>
</organism>
<accession>A0A2P5I1K4</accession>
<proteinExistence type="predicted"/>
<dbReference type="InParanoid" id="A0A2P5I1K4"/>
<reference evidence="2" key="1">
    <citation type="submission" date="2017-09" db="EMBL/GenBank/DDBJ databases">
        <title>Polyketide synthases of a Diaporthe helianthi virulent isolate.</title>
        <authorList>
            <person name="Baroncelli R."/>
        </authorList>
    </citation>
    <scope>NUCLEOTIDE SEQUENCE [LARGE SCALE GENOMIC DNA]</scope>
    <source>
        <strain evidence="2">7/96</strain>
    </source>
</reference>
<dbReference type="Proteomes" id="UP000094444">
    <property type="component" value="Unassembled WGS sequence"/>
</dbReference>